<dbReference type="EMBL" id="JACHIW010000001">
    <property type="protein sequence ID" value="MBB5156769.1"/>
    <property type="molecule type" value="Genomic_DNA"/>
</dbReference>
<dbReference type="RefSeq" id="WP_184727842.1">
    <property type="nucleotide sequence ID" value="NZ_JACHIW010000001.1"/>
</dbReference>
<accession>A0A840QDX5</accession>
<organism evidence="1 2">
    <name type="scientific">Saccharopolyspora phatthalungensis</name>
    <dbReference type="NCBI Taxonomy" id="664693"/>
    <lineage>
        <taxon>Bacteria</taxon>
        <taxon>Bacillati</taxon>
        <taxon>Actinomycetota</taxon>
        <taxon>Actinomycetes</taxon>
        <taxon>Pseudonocardiales</taxon>
        <taxon>Pseudonocardiaceae</taxon>
        <taxon>Saccharopolyspora</taxon>
    </lineage>
</organism>
<evidence type="ECO:0000313" key="2">
    <source>
        <dbReference type="Proteomes" id="UP000584374"/>
    </source>
</evidence>
<dbReference type="SUPFAM" id="SSF102405">
    <property type="entry name" value="MCP/YpsA-like"/>
    <property type="match status" value="1"/>
</dbReference>
<dbReference type="Gene3D" id="3.40.50.450">
    <property type="match status" value="1"/>
</dbReference>
<evidence type="ECO:0000313" key="1">
    <source>
        <dbReference type="EMBL" id="MBB5156769.1"/>
    </source>
</evidence>
<keyword evidence="2" id="KW-1185">Reference proteome</keyword>
<dbReference type="Proteomes" id="UP000584374">
    <property type="component" value="Unassembled WGS sequence"/>
</dbReference>
<sequence length="158" mass="16660">MRVAITGHRELPVETARLVESRLRAEIGGYRAAELVGVTCLADGADSIFARLVLAHGGRLSVIIPASEYRAGQPEPHHATFDALCAKASEIIELDFVAPEPPAYLAAGLRMLDTADHLIAVWDGRPARGPGGTADIVAAAHDRGLSVTVVWPPGAQRA</sequence>
<dbReference type="AlphaFoldDB" id="A0A840QDX5"/>
<protein>
    <submittedName>
        <fullName evidence="1">Uncharacterized protein</fullName>
    </submittedName>
</protein>
<reference evidence="1 2" key="1">
    <citation type="submission" date="2020-08" db="EMBL/GenBank/DDBJ databases">
        <title>Sequencing the genomes of 1000 actinobacteria strains.</title>
        <authorList>
            <person name="Klenk H.-P."/>
        </authorList>
    </citation>
    <scope>NUCLEOTIDE SEQUENCE [LARGE SCALE GENOMIC DNA]</scope>
    <source>
        <strain evidence="1 2">DSM 45584</strain>
    </source>
</reference>
<name>A0A840QDX5_9PSEU</name>
<comment type="caution">
    <text evidence="1">The sequence shown here is derived from an EMBL/GenBank/DDBJ whole genome shotgun (WGS) entry which is preliminary data.</text>
</comment>
<gene>
    <name evidence="1" type="ORF">BJ970_004303</name>
</gene>
<proteinExistence type="predicted"/>